<evidence type="ECO:0000313" key="1">
    <source>
        <dbReference type="EMBL" id="JAH97851.1"/>
    </source>
</evidence>
<name>A0A0E9X5Y3_ANGAN</name>
<reference evidence="1" key="1">
    <citation type="submission" date="2014-11" db="EMBL/GenBank/DDBJ databases">
        <authorList>
            <person name="Amaro Gonzalez C."/>
        </authorList>
    </citation>
    <scope>NUCLEOTIDE SEQUENCE</scope>
</reference>
<dbReference type="EMBL" id="GBXM01010726">
    <property type="protein sequence ID" value="JAH97851.1"/>
    <property type="molecule type" value="Transcribed_RNA"/>
</dbReference>
<organism evidence="1">
    <name type="scientific">Anguilla anguilla</name>
    <name type="common">European freshwater eel</name>
    <name type="synonym">Muraena anguilla</name>
    <dbReference type="NCBI Taxonomy" id="7936"/>
    <lineage>
        <taxon>Eukaryota</taxon>
        <taxon>Metazoa</taxon>
        <taxon>Chordata</taxon>
        <taxon>Craniata</taxon>
        <taxon>Vertebrata</taxon>
        <taxon>Euteleostomi</taxon>
        <taxon>Actinopterygii</taxon>
        <taxon>Neopterygii</taxon>
        <taxon>Teleostei</taxon>
        <taxon>Anguilliformes</taxon>
        <taxon>Anguillidae</taxon>
        <taxon>Anguilla</taxon>
    </lineage>
</organism>
<accession>A0A0E9X5Y3</accession>
<proteinExistence type="predicted"/>
<reference evidence="1" key="2">
    <citation type="journal article" date="2015" name="Fish Shellfish Immunol.">
        <title>Early steps in the European eel (Anguilla anguilla)-Vibrio vulnificus interaction in the gills: Role of the RtxA13 toxin.</title>
        <authorList>
            <person name="Callol A."/>
            <person name="Pajuelo D."/>
            <person name="Ebbesson L."/>
            <person name="Teles M."/>
            <person name="MacKenzie S."/>
            <person name="Amaro C."/>
        </authorList>
    </citation>
    <scope>NUCLEOTIDE SEQUENCE</scope>
</reference>
<protein>
    <submittedName>
        <fullName evidence="1">Uncharacterized protein</fullName>
    </submittedName>
</protein>
<sequence length="77" mass="9331">MLYSQLKRIHNGKGLNMKMGKNVKHFKKLAFKKRKCKQFLEYSMMVNQLYKYSMVHYYKNKNPSFSCTFCFTEKANE</sequence>
<dbReference type="AlphaFoldDB" id="A0A0E9X5Y3"/>